<evidence type="ECO:0000256" key="1">
    <source>
        <dbReference type="ARBA" id="ARBA00023002"/>
    </source>
</evidence>
<protein>
    <submittedName>
        <fullName evidence="4">Fad dependent oxidoreductase</fullName>
    </submittedName>
</protein>
<dbReference type="InterPro" id="IPR006076">
    <property type="entry name" value="FAD-dep_OxRdtase"/>
</dbReference>
<comment type="caution">
    <text evidence="4">The sequence shown here is derived from an EMBL/GenBank/DDBJ whole genome shotgun (WGS) entry which is preliminary data.</text>
</comment>
<dbReference type="RefSeq" id="WP_007007375.1">
    <property type="nucleotide sequence ID" value="NZ_AJXZ01000006.1"/>
</dbReference>
<dbReference type="Gene3D" id="3.50.50.60">
    <property type="entry name" value="FAD/NAD(P)-binding domain"/>
    <property type="match status" value="1"/>
</dbReference>
<dbReference type="Proteomes" id="UP000004622">
    <property type="component" value="Unassembled WGS sequence"/>
</dbReference>
<dbReference type="OrthoDB" id="9787190at2"/>
<dbReference type="GO" id="GO:0016491">
    <property type="term" value="F:oxidoreductase activity"/>
    <property type="evidence" value="ECO:0007669"/>
    <property type="project" value="UniProtKB-KW"/>
</dbReference>
<name>I5C575_9HYPH</name>
<dbReference type="AlphaFoldDB" id="I5C575"/>
<keyword evidence="2" id="KW-0472">Membrane</keyword>
<gene>
    <name evidence="4" type="ORF">A33O_03870</name>
</gene>
<dbReference type="GO" id="GO:0005737">
    <property type="term" value="C:cytoplasm"/>
    <property type="evidence" value="ECO:0007669"/>
    <property type="project" value="TreeGrafter"/>
</dbReference>
<feature type="domain" description="FAD dependent oxidoreductase" evidence="3">
    <location>
        <begin position="8"/>
        <end position="353"/>
    </location>
</feature>
<reference evidence="4 5" key="1">
    <citation type="journal article" date="2012" name="J. Bacteriol.">
        <title>Genome Sequence of Nitratireductor aquibiodomus Strain RA22.</title>
        <authorList>
            <person name="Singh A."/>
            <person name="Jangir P.K."/>
            <person name="Kumari C."/>
            <person name="Sharma R."/>
        </authorList>
    </citation>
    <scope>NUCLEOTIDE SEQUENCE [LARGE SCALE GENOMIC DNA]</scope>
    <source>
        <strain evidence="4 5">RA22</strain>
    </source>
</reference>
<dbReference type="Pfam" id="PF01266">
    <property type="entry name" value="DAO"/>
    <property type="match status" value="1"/>
</dbReference>
<evidence type="ECO:0000256" key="2">
    <source>
        <dbReference type="SAM" id="Phobius"/>
    </source>
</evidence>
<evidence type="ECO:0000259" key="3">
    <source>
        <dbReference type="Pfam" id="PF01266"/>
    </source>
</evidence>
<dbReference type="PATRIC" id="fig|1189611.3.peg.797"/>
<evidence type="ECO:0000313" key="5">
    <source>
        <dbReference type="Proteomes" id="UP000004622"/>
    </source>
</evidence>
<dbReference type="Gene3D" id="3.30.9.10">
    <property type="entry name" value="D-Amino Acid Oxidase, subunit A, domain 2"/>
    <property type="match status" value="1"/>
</dbReference>
<dbReference type="InterPro" id="IPR036188">
    <property type="entry name" value="FAD/NAD-bd_sf"/>
</dbReference>
<accession>I5C575</accession>
<dbReference type="PANTHER" id="PTHR13847">
    <property type="entry name" value="SARCOSINE DEHYDROGENASE-RELATED"/>
    <property type="match status" value="1"/>
</dbReference>
<organism evidence="4 5">
    <name type="scientific">Nitratireductor aquibiodomus RA22</name>
    <dbReference type="NCBI Taxonomy" id="1189611"/>
    <lineage>
        <taxon>Bacteria</taxon>
        <taxon>Pseudomonadati</taxon>
        <taxon>Pseudomonadota</taxon>
        <taxon>Alphaproteobacteria</taxon>
        <taxon>Hyphomicrobiales</taxon>
        <taxon>Phyllobacteriaceae</taxon>
        <taxon>Nitratireductor</taxon>
    </lineage>
</organism>
<feature type="transmembrane region" description="Helical" evidence="2">
    <location>
        <begin position="7"/>
        <end position="26"/>
    </location>
</feature>
<keyword evidence="1" id="KW-0560">Oxidoreductase</keyword>
<dbReference type="SUPFAM" id="SSF51905">
    <property type="entry name" value="FAD/NAD(P)-binding domain"/>
    <property type="match status" value="1"/>
</dbReference>
<keyword evidence="2" id="KW-1133">Transmembrane helix</keyword>
<sequence length="381" mass="40847">MSNRSDWDVVVIGGGIAGLCSAYYLALRGKRVAVIEAGAVGAQASGVNFGGLRTNGRAEAELPLSVRARSEWRKIEALIGERCDVEFTGHVEIADRPDHMASLETWAKMAEGYGVKPLLLSAAATKRRFPWIGSEVLGGCFVADDGAANPRLVAPNFALAARTLGARICEFNPVRTVSHDGEHFIVETENSGVLRGINLVNASGAWGGRLAAQLGETFPLDVMAPQMVVSEPFPLTVTSTVDYPVNGRFFYARQIDRGNLLFGRGPGRADLDSRRAQYVPQNAFDAARIAMDVLPFLRGRSFIRTWSGVEGKTADSLPFLGRSRSHPGLIHAFGFSGHGFQLGPGVGLVVAELIVDGKTATQIDACNPYRFEKGQESSDAA</sequence>
<evidence type="ECO:0000313" key="4">
    <source>
        <dbReference type="EMBL" id="EIM76977.1"/>
    </source>
</evidence>
<proteinExistence type="predicted"/>
<dbReference type="EMBL" id="AJXZ01000006">
    <property type="protein sequence ID" value="EIM76977.1"/>
    <property type="molecule type" value="Genomic_DNA"/>
</dbReference>
<keyword evidence="2" id="KW-0812">Transmembrane</keyword>